<organism evidence="3 4">
    <name type="scientific">Daphnia sinensis</name>
    <dbReference type="NCBI Taxonomy" id="1820382"/>
    <lineage>
        <taxon>Eukaryota</taxon>
        <taxon>Metazoa</taxon>
        <taxon>Ecdysozoa</taxon>
        <taxon>Arthropoda</taxon>
        <taxon>Crustacea</taxon>
        <taxon>Branchiopoda</taxon>
        <taxon>Diplostraca</taxon>
        <taxon>Cladocera</taxon>
        <taxon>Anomopoda</taxon>
        <taxon>Daphniidae</taxon>
        <taxon>Daphnia</taxon>
        <taxon>Daphnia similis group</taxon>
    </lineage>
</organism>
<dbReference type="EMBL" id="WJBH02000005">
    <property type="protein sequence ID" value="KAI9558131.1"/>
    <property type="molecule type" value="Genomic_DNA"/>
</dbReference>
<comment type="caution">
    <text evidence="3">The sequence shown here is derived from an EMBL/GenBank/DDBJ whole genome shotgun (WGS) entry which is preliminary data.</text>
</comment>
<evidence type="ECO:0000256" key="1">
    <source>
        <dbReference type="ARBA" id="ARBA00005508"/>
    </source>
</evidence>
<dbReference type="InterPro" id="IPR001008">
    <property type="entry name" value="Metalthion_mollusc"/>
</dbReference>
<protein>
    <submittedName>
        <fullName evidence="3">Metallothionein 2</fullName>
    </submittedName>
</protein>
<sequence>MPKECSRCQGGCTCGDNCKCGTNCVKCPTPSSQGETCKCLSPEHCTCGTNCKCAASCICKSSSCCK</sequence>
<evidence type="ECO:0000313" key="3">
    <source>
        <dbReference type="EMBL" id="KAI9558131.1"/>
    </source>
</evidence>
<proteinExistence type="inferred from homology"/>
<dbReference type="AlphaFoldDB" id="A0AAD5L8P0"/>
<evidence type="ECO:0000313" key="4">
    <source>
        <dbReference type="Proteomes" id="UP000820818"/>
    </source>
</evidence>
<accession>A0AAD5L8P0</accession>
<reference evidence="3 4" key="1">
    <citation type="submission" date="2022-05" db="EMBL/GenBank/DDBJ databases">
        <title>A multi-omics perspective on studying reproductive biology in Daphnia sinensis.</title>
        <authorList>
            <person name="Jia J."/>
        </authorList>
    </citation>
    <scope>NUCLEOTIDE SEQUENCE [LARGE SCALE GENOMIC DNA]</scope>
    <source>
        <strain evidence="3 4">WSL</strain>
    </source>
</reference>
<dbReference type="GO" id="GO:0046872">
    <property type="term" value="F:metal ion binding"/>
    <property type="evidence" value="ECO:0007669"/>
    <property type="project" value="InterPro"/>
</dbReference>
<evidence type="ECO:0000256" key="2">
    <source>
        <dbReference type="ARBA" id="ARBA00022539"/>
    </source>
</evidence>
<name>A0AAD5L8P0_9CRUS</name>
<dbReference type="PRINTS" id="PR00875">
    <property type="entry name" value="MTMOLLUSC"/>
</dbReference>
<dbReference type="Proteomes" id="UP000820818">
    <property type="component" value="Linkage Group LG5"/>
</dbReference>
<comment type="similarity">
    <text evidence="1">Belongs to the metallothionein superfamily. Type 2 family.</text>
</comment>
<gene>
    <name evidence="3" type="ORF">GHT06_014884</name>
</gene>
<keyword evidence="4" id="KW-1185">Reference proteome</keyword>
<keyword evidence="2" id="KW-0104">Cadmium</keyword>